<evidence type="ECO:0008006" key="3">
    <source>
        <dbReference type="Google" id="ProtNLM"/>
    </source>
</evidence>
<dbReference type="AlphaFoldDB" id="A0A5J6ZAH5"/>
<dbReference type="Proteomes" id="UP000326711">
    <property type="component" value="Chromosome"/>
</dbReference>
<organism evidence="1 2">
    <name type="scientific">Corynebacterium urogenitale</name>
    <dbReference type="NCBI Taxonomy" id="2487892"/>
    <lineage>
        <taxon>Bacteria</taxon>
        <taxon>Bacillati</taxon>
        <taxon>Actinomycetota</taxon>
        <taxon>Actinomycetes</taxon>
        <taxon>Mycobacteriales</taxon>
        <taxon>Corynebacteriaceae</taxon>
        <taxon>Corynebacterium</taxon>
    </lineage>
</organism>
<dbReference type="InterPro" id="IPR021202">
    <property type="entry name" value="Rv3654c-like"/>
</dbReference>
<protein>
    <recommendedName>
        <fullName evidence="3">Helicase/secretion neighborhood TadE-like protein</fullName>
    </recommendedName>
</protein>
<evidence type="ECO:0000313" key="1">
    <source>
        <dbReference type="EMBL" id="QFQ03272.1"/>
    </source>
</evidence>
<keyword evidence="2" id="KW-1185">Reference proteome</keyword>
<proteinExistence type="predicted"/>
<reference evidence="2" key="1">
    <citation type="submission" date="2019-10" db="EMBL/GenBank/DDBJ databases">
        <title>Complete genome sequence of Corynebacterium urogenitalis DSM 108747, isolated from the genital tract of a cow.</title>
        <authorList>
            <person name="Ruckert C."/>
            <person name="Ballas P."/>
            <person name="Wagener K."/>
            <person name="Drillich M."/>
            <person name="Kaempfer P."/>
            <person name="Busse H.-J."/>
            <person name="Ehling-Schulz M."/>
        </authorList>
    </citation>
    <scope>NUCLEOTIDE SEQUENCE [LARGE SCALE GENOMIC DNA]</scope>
    <source>
        <strain evidence="2">LMM 1652</strain>
    </source>
</reference>
<accession>A0A5J6ZAH5</accession>
<dbReference type="RefSeq" id="WP_151903529.1">
    <property type="nucleotide sequence ID" value="NZ_CP045032.1"/>
</dbReference>
<sequence>MSTTFGVSCILAVIAAAGIVAMGAGLLVADQRAVVAADMVALSAATAHLSGDGDACDTASAVAEMNGVSLQECSVDGDDVTVTVAVISRKAEATAGPVE</sequence>
<dbReference type="NCBIfam" id="TIGR03816">
    <property type="entry name" value="tadE_like_DECH"/>
    <property type="match status" value="1"/>
</dbReference>
<dbReference type="KEGG" id="cuo:CUROG_09655"/>
<name>A0A5J6ZAH5_9CORY</name>
<evidence type="ECO:0000313" key="2">
    <source>
        <dbReference type="Proteomes" id="UP000326711"/>
    </source>
</evidence>
<dbReference type="EMBL" id="CP045032">
    <property type="protein sequence ID" value="QFQ03272.1"/>
    <property type="molecule type" value="Genomic_DNA"/>
</dbReference>
<gene>
    <name evidence="1" type="ORF">CUROG_09655</name>
</gene>